<gene>
    <name evidence="2" type="ORF">CSA56_09560</name>
</gene>
<dbReference type="EMBL" id="PDSK01000093">
    <property type="protein sequence ID" value="PIE33924.1"/>
    <property type="molecule type" value="Genomic_DNA"/>
</dbReference>
<reference evidence="2 3" key="1">
    <citation type="submission" date="2017-10" db="EMBL/GenBank/DDBJ databases">
        <title>Novel microbial diversity and functional potential in the marine mammal oral microbiome.</title>
        <authorList>
            <person name="Dudek N.K."/>
            <person name="Sun C.L."/>
            <person name="Burstein D."/>
            <person name="Kantor R.S."/>
            <person name="Aliaga Goltsman D.S."/>
            <person name="Bik E.M."/>
            <person name="Thomas B.C."/>
            <person name="Banfield J.F."/>
            <person name="Relman D.A."/>
        </authorList>
    </citation>
    <scope>NUCLEOTIDE SEQUENCE [LARGE SCALE GENOMIC DNA]</scope>
    <source>
        <strain evidence="2">DOLJORAL78_47_16</strain>
    </source>
</reference>
<evidence type="ECO:0000256" key="1">
    <source>
        <dbReference type="SAM" id="Phobius"/>
    </source>
</evidence>
<name>A0A2G6KE23_9BACT</name>
<feature type="transmembrane region" description="Helical" evidence="1">
    <location>
        <begin position="28"/>
        <end position="45"/>
    </location>
</feature>
<feature type="transmembrane region" description="Helical" evidence="1">
    <location>
        <begin position="143"/>
        <end position="162"/>
    </location>
</feature>
<evidence type="ECO:0000313" key="2">
    <source>
        <dbReference type="EMBL" id="PIE33924.1"/>
    </source>
</evidence>
<evidence type="ECO:0000313" key="3">
    <source>
        <dbReference type="Proteomes" id="UP000230821"/>
    </source>
</evidence>
<proteinExistence type="predicted"/>
<keyword evidence="1" id="KW-0472">Membrane</keyword>
<comment type="caution">
    <text evidence="2">The sequence shown here is derived from an EMBL/GenBank/DDBJ whole genome shotgun (WGS) entry which is preliminary data.</text>
</comment>
<dbReference type="AlphaFoldDB" id="A0A2G6KE23"/>
<feature type="transmembrane region" description="Helical" evidence="1">
    <location>
        <begin position="118"/>
        <end position="137"/>
    </location>
</feature>
<accession>A0A2G6KE23</accession>
<protein>
    <submittedName>
        <fullName evidence="2">Uncharacterized protein</fullName>
    </submittedName>
</protein>
<keyword evidence="1" id="KW-1133">Transmembrane helix</keyword>
<dbReference type="Proteomes" id="UP000230821">
    <property type="component" value="Unassembled WGS sequence"/>
</dbReference>
<keyword evidence="1" id="KW-0812">Transmembrane</keyword>
<organism evidence="2 3">
    <name type="scientific">candidate division KSB3 bacterium</name>
    <dbReference type="NCBI Taxonomy" id="2044937"/>
    <lineage>
        <taxon>Bacteria</taxon>
        <taxon>candidate division KSB3</taxon>
    </lineage>
</organism>
<sequence>MFNPFLTVEQQQIVVFPIWKSLPYQKRLLIGFGSILLGFLLQYWLWQNVFFLIISFCPILFGNLLFIVKGYDNRMEFGKYSPASGWEMIEESQISDIKQLVKKMKKWDRSAIDISNRLGQITFASLGLVLVVFTVIGLEDYNIPYIIFALDGFLLLVPHWLFGTRSIQTQPKLLLKINVLEQLLHNRNIAGCLHSHTVDYFLLLRSIKGKKKQRVPDNIKIRVNLHEQHQDFLGYYGQIVVNSVEDKKYPYFYVVLVAKKGYGLKPVFYDYDPPSSLIKEYKEQDDVEVLIIRQKTTRTSGYHTGNKTILRIFLEGLELAEKAAVRVAC</sequence>
<feature type="transmembrane region" description="Helical" evidence="1">
    <location>
        <begin position="51"/>
        <end position="71"/>
    </location>
</feature>